<name>A0ACC2JG07_9PEZI</name>
<gene>
    <name evidence="1" type="ORF">O1611_g7212</name>
</gene>
<accession>A0ACC2JG07</accession>
<reference evidence="1" key="1">
    <citation type="submission" date="2022-12" db="EMBL/GenBank/DDBJ databases">
        <title>Genome Sequence of Lasiodiplodia mahajangana.</title>
        <authorList>
            <person name="Buettner E."/>
        </authorList>
    </citation>
    <scope>NUCLEOTIDE SEQUENCE</scope>
    <source>
        <strain evidence="1">VT137</strain>
    </source>
</reference>
<proteinExistence type="predicted"/>
<evidence type="ECO:0000313" key="1">
    <source>
        <dbReference type="EMBL" id="KAJ8126425.1"/>
    </source>
</evidence>
<keyword evidence="2" id="KW-1185">Reference proteome</keyword>
<sequence>MPRLLQKRSQRGRRDPCIRPEKPTRRARGTEIPPELTPINLAWGSAECLMLGTRKAIKVRELAWNLSLALSSNRVESSFKSSPSLAKMGILSTKTIAQLSVLAACGVANAGSLPQAKGLDAFIEKQRAISLQGVLNNIGPNGSLVPGAGAGVIVASPSTTDPNYFYTWSRDAALTMKVIVDEFLLGKKQLKSYIEDYIHSQAVLQTVTNPSGTFLPSGAGLGEPKYNVDLTRFNGAWGRPQRDGPALRAIALITYSNWLVSSGQKQKAKTVVWPIISNDLSYVGQYWNSTGFDLWEEVQGSSFFATQNQFRALVEGGVLAKTLGVQCTGCDQAPQVACFMHESYWNGEYFIANINSDDGRTGKDANTVLGSISAFDLHAKCGDASIQPCNSQALSNFKAFVDSFRNSTLYPINEGIPKTKGIALGRYTEDVYYTGNPWYLITAAAAEYLYDAVAQWELQGSLTIDKTSLAFFQDIYPAAQVKTYTPKGKYAEFPRILKAITDYADSFIAVLQKPHHSIQPQRST</sequence>
<comment type="caution">
    <text evidence="1">The sequence shown here is derived from an EMBL/GenBank/DDBJ whole genome shotgun (WGS) entry which is preliminary data.</text>
</comment>
<dbReference type="EMBL" id="JAPUUL010001861">
    <property type="protein sequence ID" value="KAJ8126425.1"/>
    <property type="molecule type" value="Genomic_DNA"/>
</dbReference>
<organism evidence="1 2">
    <name type="scientific">Lasiodiplodia mahajangana</name>
    <dbReference type="NCBI Taxonomy" id="1108764"/>
    <lineage>
        <taxon>Eukaryota</taxon>
        <taxon>Fungi</taxon>
        <taxon>Dikarya</taxon>
        <taxon>Ascomycota</taxon>
        <taxon>Pezizomycotina</taxon>
        <taxon>Dothideomycetes</taxon>
        <taxon>Dothideomycetes incertae sedis</taxon>
        <taxon>Botryosphaeriales</taxon>
        <taxon>Botryosphaeriaceae</taxon>
        <taxon>Lasiodiplodia</taxon>
    </lineage>
</organism>
<protein>
    <submittedName>
        <fullName evidence="1">Uncharacterized protein</fullName>
    </submittedName>
</protein>
<dbReference type="Proteomes" id="UP001153332">
    <property type="component" value="Unassembled WGS sequence"/>
</dbReference>
<evidence type="ECO:0000313" key="2">
    <source>
        <dbReference type="Proteomes" id="UP001153332"/>
    </source>
</evidence>